<evidence type="ECO:0000313" key="3">
    <source>
        <dbReference type="Proteomes" id="UP000000641"/>
    </source>
</evidence>
<feature type="transmembrane region" description="Helical" evidence="1">
    <location>
        <begin position="240"/>
        <end position="257"/>
    </location>
</feature>
<feature type="transmembrane region" description="Helical" evidence="1">
    <location>
        <begin position="213"/>
        <end position="234"/>
    </location>
</feature>
<organism evidence="2 3">
    <name type="scientific">Thermofilum pendens (strain DSM 2475 / Hrk 5)</name>
    <dbReference type="NCBI Taxonomy" id="368408"/>
    <lineage>
        <taxon>Archaea</taxon>
        <taxon>Thermoproteota</taxon>
        <taxon>Thermoprotei</taxon>
        <taxon>Thermofilales</taxon>
        <taxon>Thermofilaceae</taxon>
        <taxon>Thermofilum</taxon>
    </lineage>
</organism>
<dbReference type="SUPFAM" id="SSF103473">
    <property type="entry name" value="MFS general substrate transporter"/>
    <property type="match status" value="1"/>
</dbReference>
<dbReference type="AlphaFoldDB" id="A1S0H3"/>
<feature type="transmembrane region" description="Helical" evidence="1">
    <location>
        <begin position="93"/>
        <end position="112"/>
    </location>
</feature>
<protein>
    <submittedName>
        <fullName evidence="2">Permease, major facilitator superfamily</fullName>
    </submittedName>
</protein>
<feature type="transmembrane region" description="Helical" evidence="1">
    <location>
        <begin position="40"/>
        <end position="60"/>
    </location>
</feature>
<accession>A1S0H3</accession>
<dbReference type="EnsemblBacteria" id="ABL78953">
    <property type="protein sequence ID" value="ABL78953"/>
    <property type="gene ID" value="Tpen_1558"/>
</dbReference>
<keyword evidence="3" id="KW-1185">Reference proteome</keyword>
<dbReference type="GeneID" id="4600907"/>
<evidence type="ECO:0000256" key="1">
    <source>
        <dbReference type="SAM" id="Phobius"/>
    </source>
</evidence>
<dbReference type="InterPro" id="IPR036259">
    <property type="entry name" value="MFS_trans_sf"/>
</dbReference>
<dbReference type="RefSeq" id="WP_011753218.1">
    <property type="nucleotide sequence ID" value="NC_008698.1"/>
</dbReference>
<feature type="transmembrane region" description="Helical" evidence="1">
    <location>
        <begin position="172"/>
        <end position="192"/>
    </location>
</feature>
<dbReference type="HOGENOM" id="CLU_1032978_0_0_2"/>
<keyword evidence="1" id="KW-1133">Transmembrane helix</keyword>
<evidence type="ECO:0000313" key="2">
    <source>
        <dbReference type="EMBL" id="ABL78953.1"/>
    </source>
</evidence>
<feature type="transmembrane region" description="Helical" evidence="1">
    <location>
        <begin position="118"/>
        <end position="140"/>
    </location>
</feature>
<dbReference type="Proteomes" id="UP000000641">
    <property type="component" value="Chromosome"/>
</dbReference>
<dbReference type="EMBL" id="CP000505">
    <property type="protein sequence ID" value="ABL78953.1"/>
    <property type="molecule type" value="Genomic_DNA"/>
</dbReference>
<sequence>MKDALVWHMLLPEASAAISYPLLGYALSALRPGSVREGFLALAVAHVALAIYVLALFYPVTLKEGEEGSLLDDLRKLAGALGGRLRLYLSVELLYLLAWQLTPAFVLVNYVVEGYGGNLFHVALFDASMSTASVASMLVVDRVPARLGFRAMALSAAGVSASMLLLSAKPPLWALMVLGFALRMFDSAFLVFSRAWLYGSIAREEAALVSSGLSALSLTVLLAVPLLAGLLAAVSPGLPYLAGSFLVAATLPLIAEASKSAGQARPRVG</sequence>
<keyword evidence="1" id="KW-0472">Membrane</keyword>
<dbReference type="eggNOG" id="arCOG00139">
    <property type="taxonomic scope" value="Archaea"/>
</dbReference>
<keyword evidence="1" id="KW-0812">Transmembrane</keyword>
<gene>
    <name evidence="2" type="ordered locus">Tpen_1558</name>
</gene>
<reference evidence="3" key="1">
    <citation type="journal article" date="2008" name="J. Bacteriol.">
        <title>Genome sequence of Thermofilum pendens reveals an exceptional loss of biosynthetic pathways without genome reduction.</title>
        <authorList>
            <person name="Anderson I."/>
            <person name="Rodriguez J."/>
            <person name="Susanti D."/>
            <person name="Porat I."/>
            <person name="Reich C."/>
            <person name="Ulrich L.E."/>
            <person name="Elkins J.G."/>
            <person name="Mavromatis K."/>
            <person name="Lykidis A."/>
            <person name="Kim E."/>
            <person name="Thompson L.S."/>
            <person name="Nolan M."/>
            <person name="Land M."/>
            <person name="Copeland A."/>
            <person name="Lapidus A."/>
            <person name="Lucas S."/>
            <person name="Detter C."/>
            <person name="Zhulin I.B."/>
            <person name="Olsen G.J."/>
            <person name="Whitman W."/>
            <person name="Mukhopadhyay B."/>
            <person name="Bristow J."/>
            <person name="Kyrpides N."/>
        </authorList>
    </citation>
    <scope>NUCLEOTIDE SEQUENCE [LARGE SCALE GENOMIC DNA]</scope>
    <source>
        <strain evidence="3">DSM 2475 / Hrk 5</strain>
    </source>
</reference>
<dbReference type="KEGG" id="tpe:Tpen_1558"/>
<dbReference type="Gene3D" id="1.20.1250.20">
    <property type="entry name" value="MFS general substrate transporter like domains"/>
    <property type="match status" value="1"/>
</dbReference>
<name>A1S0H3_THEPD</name>
<proteinExistence type="predicted"/>